<protein>
    <recommendedName>
        <fullName evidence="2">CobW C-terminal domain-containing protein</fullName>
    </recommendedName>
</protein>
<sequence length="126" mass="13702">MLGVVRSCGHLWLATRPDTVVSWRSAGADMELWGERDLADRRGHCGLAGGLPAHRTMASWFWDDRFGERRTEVVPTGTGLCERRVHDLLDATLLTDSELASGSKAWRTFPDPLLGEPGASGDRGGG</sequence>
<comment type="caution">
    <text evidence="3">The sequence shown here is derived from an EMBL/GenBank/DDBJ whole genome shotgun (WGS) entry which is preliminary data.</text>
</comment>
<dbReference type="Proteomes" id="UP001500124">
    <property type="component" value="Unassembled WGS sequence"/>
</dbReference>
<evidence type="ECO:0000259" key="2">
    <source>
        <dbReference type="Pfam" id="PF07683"/>
    </source>
</evidence>
<feature type="region of interest" description="Disordered" evidence="1">
    <location>
        <begin position="106"/>
        <end position="126"/>
    </location>
</feature>
<dbReference type="InterPro" id="IPR051927">
    <property type="entry name" value="Zn_Chap_cDPG_Synth"/>
</dbReference>
<keyword evidence="4" id="KW-1185">Reference proteome</keyword>
<evidence type="ECO:0000313" key="4">
    <source>
        <dbReference type="Proteomes" id="UP001500124"/>
    </source>
</evidence>
<reference evidence="4" key="1">
    <citation type="journal article" date="2019" name="Int. J. Syst. Evol. Microbiol.">
        <title>The Global Catalogue of Microorganisms (GCM) 10K type strain sequencing project: providing services to taxonomists for standard genome sequencing and annotation.</title>
        <authorList>
            <consortium name="The Broad Institute Genomics Platform"/>
            <consortium name="The Broad Institute Genome Sequencing Center for Infectious Disease"/>
            <person name="Wu L."/>
            <person name="Ma J."/>
        </authorList>
    </citation>
    <scope>NUCLEOTIDE SEQUENCE [LARGE SCALE GENOMIC DNA]</scope>
    <source>
        <strain evidence="4">JCM 18410</strain>
    </source>
</reference>
<feature type="domain" description="CobW C-terminal" evidence="2">
    <location>
        <begin position="3"/>
        <end position="92"/>
    </location>
</feature>
<dbReference type="Pfam" id="PF07683">
    <property type="entry name" value="CobW_C"/>
    <property type="match status" value="1"/>
</dbReference>
<evidence type="ECO:0000256" key="1">
    <source>
        <dbReference type="SAM" id="MobiDB-lite"/>
    </source>
</evidence>
<accession>A0ABP9KWD3</accession>
<dbReference type="PANTHER" id="PTHR43603">
    <property type="entry name" value="COBW DOMAIN-CONTAINING PROTEIN DDB_G0274527"/>
    <property type="match status" value="1"/>
</dbReference>
<evidence type="ECO:0000313" key="3">
    <source>
        <dbReference type="EMBL" id="GAA5065125.1"/>
    </source>
</evidence>
<dbReference type="EMBL" id="BAABKC010000067">
    <property type="protein sequence ID" value="GAA5065125.1"/>
    <property type="molecule type" value="Genomic_DNA"/>
</dbReference>
<proteinExistence type="predicted"/>
<dbReference type="PANTHER" id="PTHR43603:SF1">
    <property type="entry name" value="ZINC-REGULATED GTPASE METALLOPROTEIN ACTIVATOR 1"/>
    <property type="match status" value="1"/>
</dbReference>
<organism evidence="3 4">
    <name type="scientific">Streptomyces similanensis</name>
    <dbReference type="NCBI Taxonomy" id="1274988"/>
    <lineage>
        <taxon>Bacteria</taxon>
        <taxon>Bacillati</taxon>
        <taxon>Actinomycetota</taxon>
        <taxon>Actinomycetes</taxon>
        <taxon>Kitasatosporales</taxon>
        <taxon>Streptomycetaceae</taxon>
        <taxon>Streptomyces</taxon>
    </lineage>
</organism>
<gene>
    <name evidence="3" type="ORF">GCM10023336_45720</name>
</gene>
<name>A0ABP9KWD3_9ACTN</name>
<dbReference type="InterPro" id="IPR011629">
    <property type="entry name" value="CobW-like_C"/>
</dbReference>